<dbReference type="InterPro" id="IPR050539">
    <property type="entry name" value="ThrE_Dicarb/AminoAcid_Exp"/>
</dbReference>
<dbReference type="RefSeq" id="WP_273745562.1">
    <property type="nucleotide sequence ID" value="NZ_CP117692.1"/>
</dbReference>
<dbReference type="PANTHER" id="PTHR34390">
    <property type="entry name" value="UPF0442 PROTEIN YJJB-RELATED"/>
    <property type="match status" value="1"/>
</dbReference>
<evidence type="ECO:0000256" key="2">
    <source>
        <dbReference type="ARBA" id="ARBA00022475"/>
    </source>
</evidence>
<organism evidence="11 12">
    <name type="scientific">Ligilactobacillus ruminis</name>
    <dbReference type="NCBI Taxonomy" id="1623"/>
    <lineage>
        <taxon>Bacteria</taxon>
        <taxon>Bacillati</taxon>
        <taxon>Bacillota</taxon>
        <taxon>Bacilli</taxon>
        <taxon>Lactobacillales</taxon>
        <taxon>Lactobacillaceae</taxon>
        <taxon>Ligilactobacillus</taxon>
    </lineage>
</organism>
<keyword evidence="4 8" id="KW-1133">Transmembrane helix</keyword>
<evidence type="ECO:0000313" key="11">
    <source>
        <dbReference type="EMBL" id="WDC83021.1"/>
    </source>
</evidence>
<gene>
    <name evidence="11" type="ORF">PSR59_05355</name>
</gene>
<evidence type="ECO:0000256" key="3">
    <source>
        <dbReference type="ARBA" id="ARBA00022692"/>
    </source>
</evidence>
<dbReference type="Proteomes" id="UP001222683">
    <property type="component" value="Chromosome"/>
</dbReference>
<evidence type="ECO:0000256" key="7">
    <source>
        <dbReference type="SAM" id="MobiDB-lite"/>
    </source>
</evidence>
<feature type="transmembrane region" description="Helical" evidence="8">
    <location>
        <begin position="394"/>
        <end position="415"/>
    </location>
</feature>
<evidence type="ECO:0000256" key="8">
    <source>
        <dbReference type="SAM" id="Phobius"/>
    </source>
</evidence>
<evidence type="ECO:0000313" key="12">
    <source>
        <dbReference type="Proteomes" id="UP001222683"/>
    </source>
</evidence>
<feature type="transmembrane region" description="Helical" evidence="8">
    <location>
        <begin position="245"/>
        <end position="267"/>
    </location>
</feature>
<feature type="transmembrane region" description="Helical" evidence="8">
    <location>
        <begin position="343"/>
        <end position="360"/>
    </location>
</feature>
<feature type="transmembrane region" description="Helical" evidence="8">
    <location>
        <begin position="209"/>
        <end position="233"/>
    </location>
</feature>
<comment type="subcellular location">
    <subcellularLocation>
        <location evidence="1">Cell membrane</location>
        <topology evidence="1">Multi-pass membrane protein</topology>
    </subcellularLocation>
</comment>
<dbReference type="GO" id="GO:0022857">
    <property type="term" value="F:transmembrane transporter activity"/>
    <property type="evidence" value="ECO:0007669"/>
    <property type="project" value="InterPro"/>
</dbReference>
<dbReference type="InterPro" id="IPR024528">
    <property type="entry name" value="ThrE_2"/>
</dbReference>
<feature type="domain" description="Threonine/Serine exporter ThrE" evidence="10">
    <location>
        <begin position="322"/>
        <end position="449"/>
    </location>
</feature>
<feature type="transmembrane region" description="Helical" evidence="8">
    <location>
        <begin position="314"/>
        <end position="336"/>
    </location>
</feature>
<dbReference type="GO" id="GO:0005886">
    <property type="term" value="C:plasma membrane"/>
    <property type="evidence" value="ECO:0007669"/>
    <property type="project" value="UniProtKB-SubCell"/>
</dbReference>
<feature type="domain" description="Threonine/serine exporter-like N-terminal" evidence="9">
    <location>
        <begin position="54"/>
        <end position="299"/>
    </location>
</feature>
<name>A0AAQ3AUB2_9LACO</name>
<dbReference type="InterPro" id="IPR010619">
    <property type="entry name" value="ThrE-like_N"/>
</dbReference>
<feature type="region of interest" description="Disordered" evidence="7">
    <location>
        <begin position="1"/>
        <end position="22"/>
    </location>
</feature>
<dbReference type="Pfam" id="PF06738">
    <property type="entry name" value="ThrE"/>
    <property type="match status" value="1"/>
</dbReference>
<comment type="similarity">
    <text evidence="6">Belongs to the ThrE exporter (TC 2.A.79) family.</text>
</comment>
<proteinExistence type="inferred from homology"/>
<keyword evidence="5 8" id="KW-0472">Membrane</keyword>
<dbReference type="GO" id="GO:0015744">
    <property type="term" value="P:succinate transport"/>
    <property type="evidence" value="ECO:0007669"/>
    <property type="project" value="TreeGrafter"/>
</dbReference>
<feature type="transmembrane region" description="Helical" evidence="8">
    <location>
        <begin position="279"/>
        <end position="302"/>
    </location>
</feature>
<feature type="transmembrane region" description="Helical" evidence="8">
    <location>
        <begin position="366"/>
        <end position="387"/>
    </location>
</feature>
<dbReference type="PANTHER" id="PTHR34390:SF2">
    <property type="entry name" value="SUCCINATE TRANSPORTER SUBUNIT YJJP-RELATED"/>
    <property type="match status" value="1"/>
</dbReference>
<keyword evidence="3 8" id="KW-0812">Transmembrane</keyword>
<evidence type="ECO:0000256" key="4">
    <source>
        <dbReference type="ARBA" id="ARBA00022989"/>
    </source>
</evidence>
<dbReference type="Pfam" id="PF12821">
    <property type="entry name" value="ThrE_2"/>
    <property type="match status" value="1"/>
</dbReference>
<keyword evidence="2" id="KW-1003">Cell membrane</keyword>
<dbReference type="AlphaFoldDB" id="A0AAQ3AUB2"/>
<feature type="transmembrane region" description="Helical" evidence="8">
    <location>
        <begin position="427"/>
        <end position="447"/>
    </location>
</feature>
<accession>A0AAQ3AUB2</accession>
<evidence type="ECO:0000259" key="10">
    <source>
        <dbReference type="Pfam" id="PF12821"/>
    </source>
</evidence>
<evidence type="ECO:0000256" key="5">
    <source>
        <dbReference type="ARBA" id="ARBA00023136"/>
    </source>
</evidence>
<feature type="transmembrane region" description="Helical" evidence="8">
    <location>
        <begin position="167"/>
        <end position="197"/>
    </location>
</feature>
<protein>
    <submittedName>
        <fullName evidence="11">Threonine/serine exporter family protein</fullName>
    </submittedName>
</protein>
<evidence type="ECO:0000256" key="1">
    <source>
        <dbReference type="ARBA" id="ARBA00004651"/>
    </source>
</evidence>
<evidence type="ECO:0000259" key="9">
    <source>
        <dbReference type="Pfam" id="PF06738"/>
    </source>
</evidence>
<reference evidence="11" key="1">
    <citation type="submission" date="2023-02" db="EMBL/GenBank/DDBJ databases">
        <title>Complete genome sequence of Lactobacillus ruminis CACC888 isolated from Pig feces.</title>
        <authorList>
            <person name="Park S."/>
            <person name="Park M.A."/>
            <person name="Kim D.-H."/>
            <person name="Kim Y."/>
        </authorList>
    </citation>
    <scope>NUCLEOTIDE SEQUENCE</scope>
    <source>
        <strain evidence="11">CACC888</strain>
    </source>
</reference>
<sequence>MSKEEELRQRSSIHLSQKHHKHHKHHMAMPWHDFIPDDDHDLARTASLPAKAAVVGRVGLMMLSCGTGAWRVRDSMNVMARKLGLVCSADIGLISIEFTCIDKDGQSYTQALSLPTTGVNTDKLTLMEHFVKRINRKETKMTLEEIHDELDKIQKTPGNYKPYQVGLASALACCAFVFLLGGGIIEMIGSFIGAGLGNYTRRRMLDKHITLLACVAVSVMVACLSYTLSFHVMELLFNVSARHEAGYIGAMLFVIPGFPFITSGLDIAKMDMRSGLERLAHAIVIIGVATLVGWVTALVVHLQPENFMPLQLTVLQLMFLRVIASFCGVYGFSIMFNSPRKMASIAGCIGAVANTLRLELVDLCGMAPGVAAFFGALTAGLLASYVYKRMHYPRISLTVPSIVIMVPGLYMYRAIYNIGVTSISDGALWLTKALLIVMFLPLGLIVARIITDDKWRYCN</sequence>
<evidence type="ECO:0000256" key="6">
    <source>
        <dbReference type="ARBA" id="ARBA00034125"/>
    </source>
</evidence>
<dbReference type="EMBL" id="CP117692">
    <property type="protein sequence ID" value="WDC83021.1"/>
    <property type="molecule type" value="Genomic_DNA"/>
</dbReference>